<evidence type="ECO:0008006" key="3">
    <source>
        <dbReference type="Google" id="ProtNLM"/>
    </source>
</evidence>
<dbReference type="EMBL" id="FNXT01000410">
    <property type="protein sequence ID" value="SZX64434.1"/>
    <property type="molecule type" value="Genomic_DNA"/>
</dbReference>
<sequence>MASGSHTLSLTVSEEELPAAKAMLVAAYANSVPKDADPDQLLATMVLADRYQLRVCVEACRSHLLGLDPKALAWGTALALLRLPAGLREGEAFAAVVEKAHERVLHSFANLDEAWTSRASRAQWASLPAEAVTRLLGCGQLAAASENVVYVVVASWLAAQLKQCATDPAGLSQLQGVAAGLLSDLRFPHMSGNFLAAVGAHHGLLAGQPEVARWLLEAMQWGRAADAQRKEMAACAGHTRFQQRVGQLPDGCSSSSSSSSSGSSSGSAFTSYIAAADLQQAISKYRASNCSEAYYLLTGGHFYNGFTWRLKLTVKPPDPGSPHDMNIHVGLCWGIELEGEGPLPLGDAAMVQVDFDIATWDFLLHEEDPTSSEGPVIIKAGTCWGWDDFFGPEVYADSSLWAKFMTDKQQLLLSCHLYSCC</sequence>
<accession>A0A383VID9</accession>
<dbReference type="InterPro" id="IPR045890">
    <property type="entry name" value="POB1-like"/>
</dbReference>
<dbReference type="Proteomes" id="UP000256970">
    <property type="component" value="Unassembled WGS sequence"/>
</dbReference>
<evidence type="ECO:0000313" key="1">
    <source>
        <dbReference type="EMBL" id="SZX64434.1"/>
    </source>
</evidence>
<dbReference type="STRING" id="3088.A0A383VID9"/>
<proteinExistence type="predicted"/>
<name>A0A383VID9_TETOB</name>
<gene>
    <name evidence="1" type="ORF">BQ4739_LOCUS4944</name>
</gene>
<dbReference type="PANTHER" id="PTHR46336">
    <property type="entry name" value="OS02G0260700 PROTEIN"/>
    <property type="match status" value="1"/>
</dbReference>
<dbReference type="PANTHER" id="PTHR46336:SF3">
    <property type="entry name" value="BTB_POZ DOMAIN-CONTAINING PROTEIN POB1"/>
    <property type="match status" value="1"/>
</dbReference>
<evidence type="ECO:0000313" key="2">
    <source>
        <dbReference type="Proteomes" id="UP000256970"/>
    </source>
</evidence>
<protein>
    <recommendedName>
        <fullName evidence="3">BACK domain-containing protein</fullName>
    </recommendedName>
</protein>
<dbReference type="Gene3D" id="1.25.40.420">
    <property type="match status" value="1"/>
</dbReference>
<dbReference type="AlphaFoldDB" id="A0A383VID9"/>
<reference evidence="1 2" key="1">
    <citation type="submission" date="2016-10" db="EMBL/GenBank/DDBJ databases">
        <authorList>
            <person name="Cai Z."/>
        </authorList>
    </citation>
    <scope>NUCLEOTIDE SEQUENCE [LARGE SCALE GENOMIC DNA]</scope>
</reference>
<keyword evidence="2" id="KW-1185">Reference proteome</keyword>
<organism evidence="1 2">
    <name type="scientific">Tetradesmus obliquus</name>
    <name type="common">Green alga</name>
    <name type="synonym">Acutodesmus obliquus</name>
    <dbReference type="NCBI Taxonomy" id="3088"/>
    <lineage>
        <taxon>Eukaryota</taxon>
        <taxon>Viridiplantae</taxon>
        <taxon>Chlorophyta</taxon>
        <taxon>core chlorophytes</taxon>
        <taxon>Chlorophyceae</taxon>
        <taxon>CS clade</taxon>
        <taxon>Sphaeropleales</taxon>
        <taxon>Scenedesmaceae</taxon>
        <taxon>Tetradesmus</taxon>
    </lineage>
</organism>